<keyword evidence="2" id="KW-1185">Reference proteome</keyword>
<accession>A0A165BA00</accession>
<dbReference type="InParanoid" id="A0A165BA00"/>
<proteinExistence type="predicted"/>
<gene>
    <name evidence="1" type="ORF">EXIGLDRAFT_733544</name>
</gene>
<evidence type="ECO:0000313" key="2">
    <source>
        <dbReference type="Proteomes" id="UP000077266"/>
    </source>
</evidence>
<dbReference type="EMBL" id="KV426515">
    <property type="protein sequence ID" value="KZV80162.1"/>
    <property type="molecule type" value="Genomic_DNA"/>
</dbReference>
<evidence type="ECO:0000313" key="1">
    <source>
        <dbReference type="EMBL" id="KZV80162.1"/>
    </source>
</evidence>
<sequence>MPRILRVRALVLNAGCCMCQRLHRVCSSSARFLVGDPYVAALLVLVRRSYTLLVVDLSAANIVEGGAQLGSPHVVS</sequence>
<dbReference type="Proteomes" id="UP000077266">
    <property type="component" value="Unassembled WGS sequence"/>
</dbReference>
<protein>
    <submittedName>
        <fullName evidence="1">Uncharacterized protein</fullName>
    </submittedName>
</protein>
<reference evidence="1 2" key="1">
    <citation type="journal article" date="2016" name="Mol. Biol. Evol.">
        <title>Comparative Genomics of Early-Diverging Mushroom-Forming Fungi Provides Insights into the Origins of Lignocellulose Decay Capabilities.</title>
        <authorList>
            <person name="Nagy L.G."/>
            <person name="Riley R."/>
            <person name="Tritt A."/>
            <person name="Adam C."/>
            <person name="Daum C."/>
            <person name="Floudas D."/>
            <person name="Sun H."/>
            <person name="Yadav J.S."/>
            <person name="Pangilinan J."/>
            <person name="Larsson K.H."/>
            <person name="Matsuura K."/>
            <person name="Barry K."/>
            <person name="Labutti K."/>
            <person name="Kuo R."/>
            <person name="Ohm R.A."/>
            <person name="Bhattacharya S.S."/>
            <person name="Shirouzu T."/>
            <person name="Yoshinaga Y."/>
            <person name="Martin F.M."/>
            <person name="Grigoriev I.V."/>
            <person name="Hibbett D.S."/>
        </authorList>
    </citation>
    <scope>NUCLEOTIDE SEQUENCE [LARGE SCALE GENOMIC DNA]</scope>
    <source>
        <strain evidence="1 2">HHB12029</strain>
    </source>
</reference>
<dbReference type="AlphaFoldDB" id="A0A165BA00"/>
<name>A0A165BA00_EXIGL</name>
<organism evidence="1 2">
    <name type="scientific">Exidia glandulosa HHB12029</name>
    <dbReference type="NCBI Taxonomy" id="1314781"/>
    <lineage>
        <taxon>Eukaryota</taxon>
        <taxon>Fungi</taxon>
        <taxon>Dikarya</taxon>
        <taxon>Basidiomycota</taxon>
        <taxon>Agaricomycotina</taxon>
        <taxon>Agaricomycetes</taxon>
        <taxon>Auriculariales</taxon>
        <taxon>Exidiaceae</taxon>
        <taxon>Exidia</taxon>
    </lineage>
</organism>